<accession>A0A2A4FZE2</accession>
<organism evidence="2 3">
    <name type="scientific">Rhizorhabdus dicambivorans</name>
    <dbReference type="NCBI Taxonomy" id="1850238"/>
    <lineage>
        <taxon>Bacteria</taxon>
        <taxon>Pseudomonadati</taxon>
        <taxon>Pseudomonadota</taxon>
        <taxon>Alphaproteobacteria</taxon>
        <taxon>Sphingomonadales</taxon>
        <taxon>Sphingomonadaceae</taxon>
        <taxon>Rhizorhabdus</taxon>
    </lineage>
</organism>
<dbReference type="KEGG" id="rdi:CMV14_04465"/>
<evidence type="ECO:0000313" key="2">
    <source>
        <dbReference type="EMBL" id="PCE42869.1"/>
    </source>
</evidence>
<dbReference type="SUPFAM" id="SSF111331">
    <property type="entry name" value="NAD kinase/diacylglycerol kinase-like"/>
    <property type="match status" value="1"/>
</dbReference>
<dbReference type="Proteomes" id="UP000218934">
    <property type="component" value="Unassembled WGS sequence"/>
</dbReference>
<comment type="caution">
    <text evidence="2">The sequence shown here is derived from an EMBL/GenBank/DDBJ whole genome shotgun (WGS) entry which is preliminary data.</text>
</comment>
<dbReference type="Pfam" id="PF00781">
    <property type="entry name" value="DAGK_cat"/>
    <property type="match status" value="1"/>
</dbReference>
<evidence type="ECO:0000313" key="3">
    <source>
        <dbReference type="Proteomes" id="UP000218934"/>
    </source>
</evidence>
<dbReference type="InterPro" id="IPR016064">
    <property type="entry name" value="NAD/diacylglycerol_kinase_sf"/>
</dbReference>
<dbReference type="OrthoDB" id="7199213at2"/>
<dbReference type="InterPro" id="IPR001206">
    <property type="entry name" value="Diacylglycerol_kinase_cat_dom"/>
</dbReference>
<dbReference type="GO" id="GO:0016301">
    <property type="term" value="F:kinase activity"/>
    <property type="evidence" value="ECO:0007669"/>
    <property type="project" value="InterPro"/>
</dbReference>
<dbReference type="AlphaFoldDB" id="A0A2A4FZE2"/>
<dbReference type="EMBL" id="NWUF01000006">
    <property type="protein sequence ID" value="PCE42869.1"/>
    <property type="molecule type" value="Genomic_DNA"/>
</dbReference>
<sequence length="292" mass="30875">MKKAEPFSPVGLSGAMRAWLIVNPASGSVTETHSIDALAAETAIELVRTTIFPDEPLPRADDLATERIELLILFAGDGTINAAACALDGWGGRVLVLPGGTMNMLAKQLHGSADPKAIVARAAADPAPEAIPLPFVEAGPHRAFVAMIAGPPAAWAHAREAVRKGRLQAAWRAARIAWTRSFAGGVRLRGTPRDRRHRAVVAIPDPGGMEIAAIDVDGWIGAVRLGLEWLAGDWRTSPAVTIMTPDAASIEGGRAIHLLFDGESVKLPGPLRVSHGMTRLGFIRTIGSEDEQ</sequence>
<proteinExistence type="predicted"/>
<dbReference type="InterPro" id="IPR017438">
    <property type="entry name" value="ATP-NAD_kinase_N"/>
</dbReference>
<dbReference type="Gene3D" id="3.40.50.10330">
    <property type="entry name" value="Probable inorganic polyphosphate/atp-NAD kinase, domain 1"/>
    <property type="match status" value="1"/>
</dbReference>
<name>A0A2A4FZE2_9SPHN</name>
<keyword evidence="3" id="KW-1185">Reference proteome</keyword>
<protein>
    <recommendedName>
        <fullName evidence="1">DAGKc domain-containing protein</fullName>
    </recommendedName>
</protein>
<reference evidence="2 3" key="1">
    <citation type="submission" date="2017-09" db="EMBL/GenBank/DDBJ databases">
        <title>The Catabolism of 3,6-Dichlorosalicylic acid is Initiated by the Cytochrome P450 Monooxygenase DsmABC in Rhizorhabdus dicambivorans Ndbn-20.</title>
        <authorList>
            <person name="Na L."/>
        </authorList>
    </citation>
    <scope>NUCLEOTIDE SEQUENCE [LARGE SCALE GENOMIC DNA]</scope>
    <source>
        <strain evidence="2 3">Ndbn-20m</strain>
    </source>
</reference>
<feature type="domain" description="DAGKc" evidence="1">
    <location>
        <begin position="13"/>
        <end position="140"/>
    </location>
</feature>
<dbReference type="RefSeq" id="WP_066959399.1">
    <property type="nucleotide sequence ID" value="NZ_CP023449.1"/>
</dbReference>
<dbReference type="PROSITE" id="PS50146">
    <property type="entry name" value="DAGK"/>
    <property type="match status" value="1"/>
</dbReference>
<gene>
    <name evidence="2" type="ORF">COO09_08600</name>
</gene>
<evidence type="ECO:0000259" key="1">
    <source>
        <dbReference type="PROSITE" id="PS50146"/>
    </source>
</evidence>